<dbReference type="RefSeq" id="WP_184349450.1">
    <property type="nucleotide sequence ID" value="NZ_JACHJH010000003.1"/>
</dbReference>
<sequence length="121" mass="12054">MRILGREPALWLGLLSVLVKLSTAFGLPISADQQAVVNAVAAAAVGVAVAVVAHDGISAAVLGFVQAAIALAVGLGLHWSPAQQAVVMSAAAAVVAMFVRTQVTAPAPAVARPLSRPVSSI</sequence>
<reference evidence="2 3" key="1">
    <citation type="submission" date="2020-08" db="EMBL/GenBank/DDBJ databases">
        <title>Genomic Encyclopedia of Type Strains, Phase III (KMG-III): the genomes of soil and plant-associated and newly described type strains.</title>
        <authorList>
            <person name="Whitman W."/>
        </authorList>
    </citation>
    <scope>NUCLEOTIDE SEQUENCE [LARGE SCALE GENOMIC DNA]</scope>
    <source>
        <strain evidence="2 3">CECT 3266</strain>
    </source>
</reference>
<organism evidence="2 3">
    <name type="scientific">Streptomyces olivoverticillatus</name>
    <dbReference type="NCBI Taxonomy" id="66427"/>
    <lineage>
        <taxon>Bacteria</taxon>
        <taxon>Bacillati</taxon>
        <taxon>Actinomycetota</taxon>
        <taxon>Actinomycetes</taxon>
        <taxon>Kitasatosporales</taxon>
        <taxon>Streptomycetaceae</taxon>
        <taxon>Streptomyces</taxon>
    </lineage>
</organism>
<evidence type="ECO:0000256" key="1">
    <source>
        <dbReference type="SAM" id="Phobius"/>
    </source>
</evidence>
<proteinExistence type="predicted"/>
<evidence type="ECO:0000313" key="2">
    <source>
        <dbReference type="EMBL" id="MBB4893574.1"/>
    </source>
</evidence>
<evidence type="ECO:0000313" key="3">
    <source>
        <dbReference type="Proteomes" id="UP000556084"/>
    </source>
</evidence>
<feature type="transmembrane region" description="Helical" evidence="1">
    <location>
        <begin position="34"/>
        <end position="53"/>
    </location>
</feature>
<dbReference type="EMBL" id="JACHJH010000003">
    <property type="protein sequence ID" value="MBB4893574.1"/>
    <property type="molecule type" value="Genomic_DNA"/>
</dbReference>
<protein>
    <recommendedName>
        <fullName evidence="4">Holin</fullName>
    </recommendedName>
</protein>
<dbReference type="Proteomes" id="UP000556084">
    <property type="component" value="Unassembled WGS sequence"/>
</dbReference>
<keyword evidence="1" id="KW-0812">Transmembrane</keyword>
<gene>
    <name evidence="2" type="ORF">FHS39_002605</name>
</gene>
<dbReference type="AlphaFoldDB" id="A0A7W7LNM6"/>
<evidence type="ECO:0008006" key="4">
    <source>
        <dbReference type="Google" id="ProtNLM"/>
    </source>
</evidence>
<keyword evidence="1" id="KW-0472">Membrane</keyword>
<name>A0A7W7LNM6_9ACTN</name>
<keyword evidence="1" id="KW-1133">Transmembrane helix</keyword>
<comment type="caution">
    <text evidence="2">The sequence shown here is derived from an EMBL/GenBank/DDBJ whole genome shotgun (WGS) entry which is preliminary data.</text>
</comment>
<accession>A0A7W7LNM6</accession>
<feature type="transmembrane region" description="Helical" evidence="1">
    <location>
        <begin position="60"/>
        <end position="79"/>
    </location>
</feature>
<keyword evidence="3" id="KW-1185">Reference proteome</keyword>